<organism evidence="7 8">
    <name type="scientific">Leucocoprinus birnbaumii</name>
    <dbReference type="NCBI Taxonomy" id="56174"/>
    <lineage>
        <taxon>Eukaryota</taxon>
        <taxon>Fungi</taxon>
        <taxon>Dikarya</taxon>
        <taxon>Basidiomycota</taxon>
        <taxon>Agaricomycotina</taxon>
        <taxon>Agaricomycetes</taxon>
        <taxon>Agaricomycetidae</taxon>
        <taxon>Agaricales</taxon>
        <taxon>Agaricineae</taxon>
        <taxon>Agaricaceae</taxon>
        <taxon>Leucocoprinus</taxon>
    </lineage>
</organism>
<dbReference type="EMBL" id="JANIEX010000340">
    <property type="protein sequence ID" value="KAJ3568528.1"/>
    <property type="molecule type" value="Genomic_DNA"/>
</dbReference>
<comment type="cofactor">
    <cofactor evidence="1">
        <name>FAD</name>
        <dbReference type="ChEBI" id="CHEBI:57692"/>
    </cofactor>
</comment>
<dbReference type="Proteomes" id="UP001213000">
    <property type="component" value="Unassembled WGS sequence"/>
</dbReference>
<gene>
    <name evidence="7" type="ORF">NP233_g5653</name>
</gene>
<evidence type="ECO:0000313" key="7">
    <source>
        <dbReference type="EMBL" id="KAJ3568528.1"/>
    </source>
</evidence>
<sequence length="415" mass="45978">MDDPNTSETHSTTGGFLSRIKGDIITPEHPDYRQSLHRWARNAERNAAFVIFVKDEADVSTAILFAKENKLPIAIRGGGHSPIGASSVEGGVVIDLSRYLNKVRIDPAKRLAYVGGGAVWEEVGKTTIVHGLEQTRKKILIYSLAILWPPYSQRDTVFSGTVIFHGKQLESLVAVTKEWNSNGSPKEAMMFVLTCDPTGVPIILCQSFFNGSEKEVREKFKKLYDVGPVADMTKEVPYETPNPLQNPYVRPGNGAYWKGVAHKGPDLQPMVNAHQKATEISQGGKTYVQVVYEWFHLFKINSVPAGATAYRRIPDPNCSVIIGWPGEAHSDEKVDETRTFAHRIADCIAGGESNLKDVKSQGYANYDPEGVLGDKNEVKDKAQVAFGDNYPALQRVKKKYDPDNICNRWFAITPA</sequence>
<dbReference type="InterPro" id="IPR036318">
    <property type="entry name" value="FAD-bd_PCMH-like_sf"/>
</dbReference>
<keyword evidence="8" id="KW-1185">Reference proteome</keyword>
<dbReference type="InterPro" id="IPR016166">
    <property type="entry name" value="FAD-bd_PCMH"/>
</dbReference>
<comment type="caution">
    <text evidence="7">The sequence shown here is derived from an EMBL/GenBank/DDBJ whole genome shotgun (WGS) entry which is preliminary data.</text>
</comment>
<comment type="similarity">
    <text evidence="2">Belongs to the oxygen-dependent FAD-linked oxidoreductase family.</text>
</comment>
<evidence type="ECO:0000259" key="6">
    <source>
        <dbReference type="PROSITE" id="PS51387"/>
    </source>
</evidence>
<dbReference type="GO" id="GO:0071949">
    <property type="term" value="F:FAD binding"/>
    <property type="evidence" value="ECO:0007669"/>
    <property type="project" value="InterPro"/>
</dbReference>
<feature type="domain" description="FAD-binding PCMH-type" evidence="6">
    <location>
        <begin position="42"/>
        <end position="247"/>
    </location>
</feature>
<dbReference type="InterPro" id="IPR006094">
    <property type="entry name" value="Oxid_FAD_bind_N"/>
</dbReference>
<keyword evidence="3" id="KW-0285">Flavoprotein</keyword>
<dbReference type="PANTHER" id="PTHR42973:SF39">
    <property type="entry name" value="FAD-BINDING PCMH-TYPE DOMAIN-CONTAINING PROTEIN"/>
    <property type="match status" value="1"/>
</dbReference>
<dbReference type="AlphaFoldDB" id="A0AAD5VTP9"/>
<accession>A0AAD5VTP9</accession>
<evidence type="ECO:0000313" key="8">
    <source>
        <dbReference type="Proteomes" id="UP001213000"/>
    </source>
</evidence>
<name>A0AAD5VTP9_9AGAR</name>
<evidence type="ECO:0000256" key="3">
    <source>
        <dbReference type="ARBA" id="ARBA00022630"/>
    </source>
</evidence>
<reference evidence="7" key="1">
    <citation type="submission" date="2022-07" db="EMBL/GenBank/DDBJ databases">
        <title>Genome Sequence of Leucocoprinus birnbaumii.</title>
        <authorList>
            <person name="Buettner E."/>
        </authorList>
    </citation>
    <scope>NUCLEOTIDE SEQUENCE</scope>
    <source>
        <strain evidence="7">VT141</strain>
    </source>
</reference>
<protein>
    <recommendedName>
        <fullName evidence="6">FAD-binding PCMH-type domain-containing protein</fullName>
    </recommendedName>
</protein>
<proteinExistence type="inferred from homology"/>
<dbReference type="InterPro" id="IPR050416">
    <property type="entry name" value="FAD-linked_Oxidoreductase"/>
</dbReference>
<dbReference type="Pfam" id="PF08031">
    <property type="entry name" value="BBE"/>
    <property type="match status" value="1"/>
</dbReference>
<evidence type="ECO:0000256" key="4">
    <source>
        <dbReference type="ARBA" id="ARBA00022827"/>
    </source>
</evidence>
<keyword evidence="5" id="KW-0560">Oxidoreductase</keyword>
<dbReference type="InterPro" id="IPR012951">
    <property type="entry name" value="BBE"/>
</dbReference>
<dbReference type="GO" id="GO:0016491">
    <property type="term" value="F:oxidoreductase activity"/>
    <property type="evidence" value="ECO:0007669"/>
    <property type="project" value="UniProtKB-KW"/>
</dbReference>
<dbReference type="Gene3D" id="3.40.462.20">
    <property type="match status" value="1"/>
</dbReference>
<evidence type="ECO:0000256" key="5">
    <source>
        <dbReference type="ARBA" id="ARBA00023002"/>
    </source>
</evidence>
<dbReference type="InterPro" id="IPR016169">
    <property type="entry name" value="FAD-bd_PCMH_sub2"/>
</dbReference>
<dbReference type="PROSITE" id="PS51387">
    <property type="entry name" value="FAD_PCMH"/>
    <property type="match status" value="1"/>
</dbReference>
<dbReference type="Pfam" id="PF01565">
    <property type="entry name" value="FAD_binding_4"/>
    <property type="match status" value="1"/>
</dbReference>
<dbReference type="SUPFAM" id="SSF56176">
    <property type="entry name" value="FAD-binding/transporter-associated domain-like"/>
    <property type="match status" value="1"/>
</dbReference>
<keyword evidence="4" id="KW-0274">FAD</keyword>
<dbReference type="Gene3D" id="3.30.465.10">
    <property type="match status" value="2"/>
</dbReference>
<dbReference type="PANTHER" id="PTHR42973">
    <property type="entry name" value="BINDING OXIDOREDUCTASE, PUTATIVE (AFU_ORTHOLOGUE AFUA_1G17690)-RELATED"/>
    <property type="match status" value="1"/>
</dbReference>
<evidence type="ECO:0000256" key="1">
    <source>
        <dbReference type="ARBA" id="ARBA00001974"/>
    </source>
</evidence>
<evidence type="ECO:0000256" key="2">
    <source>
        <dbReference type="ARBA" id="ARBA00005466"/>
    </source>
</evidence>